<gene>
    <name evidence="1" type="ORF">GTP46_15460</name>
</gene>
<comment type="caution">
    <text evidence="1">The sequence shown here is derived from an EMBL/GenBank/DDBJ whole genome shotgun (WGS) entry which is preliminary data.</text>
</comment>
<protein>
    <recommendedName>
        <fullName evidence="3">TonB-dependent receptor</fullName>
    </recommendedName>
</protein>
<evidence type="ECO:0000313" key="2">
    <source>
        <dbReference type="Proteomes" id="UP000479335"/>
    </source>
</evidence>
<dbReference type="AlphaFoldDB" id="A0A6L8K9L9"/>
<evidence type="ECO:0008006" key="3">
    <source>
        <dbReference type="Google" id="ProtNLM"/>
    </source>
</evidence>
<evidence type="ECO:0000313" key="1">
    <source>
        <dbReference type="EMBL" id="MYM24046.1"/>
    </source>
</evidence>
<name>A0A6L8K9L9_9BURK</name>
<dbReference type="Proteomes" id="UP000479335">
    <property type="component" value="Unassembled WGS sequence"/>
</dbReference>
<accession>A0A6L8K9L9</accession>
<sequence>MLDLSVGVDNATDRYPDQVTSVSNLNNNGINPYSGWAPNGFNGRYYYAKAGFTW</sequence>
<dbReference type="EMBL" id="WWCN01000009">
    <property type="protein sequence ID" value="MYM24046.1"/>
    <property type="molecule type" value="Genomic_DNA"/>
</dbReference>
<dbReference type="RefSeq" id="WP_161007529.1">
    <property type="nucleotide sequence ID" value="NZ_WWCN01000009.1"/>
</dbReference>
<organism evidence="1 2">
    <name type="scientific">Duganella flavida</name>
    <dbReference type="NCBI Taxonomy" id="2692175"/>
    <lineage>
        <taxon>Bacteria</taxon>
        <taxon>Pseudomonadati</taxon>
        <taxon>Pseudomonadota</taxon>
        <taxon>Betaproteobacteria</taxon>
        <taxon>Burkholderiales</taxon>
        <taxon>Oxalobacteraceae</taxon>
        <taxon>Telluria group</taxon>
        <taxon>Duganella</taxon>
    </lineage>
</organism>
<keyword evidence="2" id="KW-1185">Reference proteome</keyword>
<reference evidence="1 2" key="1">
    <citation type="submission" date="2019-12" db="EMBL/GenBank/DDBJ databases">
        <title>Novel species isolated from a subtropical stream in China.</title>
        <authorList>
            <person name="Lu H."/>
        </authorList>
    </citation>
    <scope>NUCLEOTIDE SEQUENCE [LARGE SCALE GENOMIC DNA]</scope>
    <source>
        <strain evidence="1 2">FT135W</strain>
    </source>
</reference>
<proteinExistence type="predicted"/>